<dbReference type="Proteomes" id="UP000290288">
    <property type="component" value="Unassembled WGS sequence"/>
</dbReference>
<evidence type="ECO:0000313" key="2">
    <source>
        <dbReference type="Proteomes" id="UP000290288"/>
    </source>
</evidence>
<proteinExistence type="predicted"/>
<comment type="caution">
    <text evidence="1">The sequence shown here is derived from an EMBL/GenBank/DDBJ whole genome shotgun (WGS) entry which is preliminary data.</text>
</comment>
<sequence>MTSSLQYSKLSTSVANTDWDITLKDVSKVQVNTTVLAVQLKDLGGVAVSEETVIWNIQMSISFF</sequence>
<dbReference type="AlphaFoldDB" id="A0A4Q2D035"/>
<accession>A0A4Q2D035</accession>
<protein>
    <submittedName>
        <fullName evidence="1">Uncharacterized protein</fullName>
    </submittedName>
</protein>
<evidence type="ECO:0000313" key="1">
    <source>
        <dbReference type="EMBL" id="RXW12149.1"/>
    </source>
</evidence>
<organism evidence="1 2">
    <name type="scientific">Candolleomyces aberdarensis</name>
    <dbReference type="NCBI Taxonomy" id="2316362"/>
    <lineage>
        <taxon>Eukaryota</taxon>
        <taxon>Fungi</taxon>
        <taxon>Dikarya</taxon>
        <taxon>Basidiomycota</taxon>
        <taxon>Agaricomycotina</taxon>
        <taxon>Agaricomycetes</taxon>
        <taxon>Agaricomycetidae</taxon>
        <taxon>Agaricales</taxon>
        <taxon>Agaricineae</taxon>
        <taxon>Psathyrellaceae</taxon>
        <taxon>Candolleomyces</taxon>
    </lineage>
</organism>
<dbReference type="EMBL" id="SDEE01001382">
    <property type="protein sequence ID" value="RXW12149.1"/>
    <property type="molecule type" value="Genomic_DNA"/>
</dbReference>
<reference evidence="1 2" key="1">
    <citation type="submission" date="2019-01" db="EMBL/GenBank/DDBJ databases">
        <title>Draft genome sequence of Psathyrella aberdarensis IHI B618.</title>
        <authorList>
            <person name="Buettner E."/>
            <person name="Kellner H."/>
        </authorList>
    </citation>
    <scope>NUCLEOTIDE SEQUENCE [LARGE SCALE GENOMIC DNA]</scope>
    <source>
        <strain evidence="1 2">IHI B618</strain>
    </source>
</reference>
<keyword evidence="2" id="KW-1185">Reference proteome</keyword>
<name>A0A4Q2D035_9AGAR</name>
<gene>
    <name evidence="1" type="ORF">EST38_g13704</name>
</gene>